<dbReference type="PANTHER" id="PTHR31415">
    <property type="entry name" value="OS05G0367900 PROTEIN"/>
    <property type="match status" value="1"/>
</dbReference>
<evidence type="ECO:0000313" key="4">
    <source>
        <dbReference type="EMBL" id="CAH8333387.1"/>
    </source>
</evidence>
<dbReference type="InterPro" id="IPR044839">
    <property type="entry name" value="NDR1-like"/>
</dbReference>
<evidence type="ECO:0000256" key="3">
    <source>
        <dbReference type="SAM" id="Phobius"/>
    </source>
</evidence>
<dbReference type="AlphaFoldDB" id="A0ABC8JLR3"/>
<proteinExistence type="predicted"/>
<gene>
    <name evidence="4" type="ORF">ERUC_LOCUS12859</name>
</gene>
<dbReference type="GO" id="GO:0016020">
    <property type="term" value="C:membrane"/>
    <property type="evidence" value="ECO:0007669"/>
    <property type="project" value="UniProtKB-SubCell"/>
</dbReference>
<keyword evidence="3" id="KW-0812">Transmembrane</keyword>
<organism evidence="4 5">
    <name type="scientific">Eruca vesicaria subsp. sativa</name>
    <name type="common">Garden rocket</name>
    <name type="synonym">Eruca sativa</name>
    <dbReference type="NCBI Taxonomy" id="29727"/>
    <lineage>
        <taxon>Eukaryota</taxon>
        <taxon>Viridiplantae</taxon>
        <taxon>Streptophyta</taxon>
        <taxon>Embryophyta</taxon>
        <taxon>Tracheophyta</taxon>
        <taxon>Spermatophyta</taxon>
        <taxon>Magnoliopsida</taxon>
        <taxon>eudicotyledons</taxon>
        <taxon>Gunneridae</taxon>
        <taxon>Pentapetalae</taxon>
        <taxon>rosids</taxon>
        <taxon>malvids</taxon>
        <taxon>Brassicales</taxon>
        <taxon>Brassicaceae</taxon>
        <taxon>Brassiceae</taxon>
        <taxon>Eruca</taxon>
    </lineage>
</organism>
<feature type="transmembrane region" description="Helical" evidence="3">
    <location>
        <begin position="38"/>
        <end position="62"/>
    </location>
</feature>
<dbReference type="PANTHER" id="PTHR31415:SF172">
    <property type="entry name" value="TRANSMEMBRANE PROTEIN"/>
    <property type="match status" value="1"/>
</dbReference>
<dbReference type="Proteomes" id="UP001642260">
    <property type="component" value="Unassembled WGS sequence"/>
</dbReference>
<sequence length="215" mass="24099">MTYRTNFDQTPPFSVAPPRWWSRPVVNSKGRKCSCKDVAAICAPFCGGFFTVVLVSLIFLFIDKAHIHAKISLQSSAVSSATWQGDFLVKNPSSRYSIYYDGDDAAVSLGSQNVAVLNITSKRVSRDHTAFSLSFVAPEEGNRSDVVSEELKIKLVAKHKRYVDDDEAGFFNIRCQNVTRGGEKIICESSFTHFRLLILKRPYRERSGGTIEYLN</sequence>
<reference evidence="4 5" key="1">
    <citation type="submission" date="2022-03" db="EMBL/GenBank/DDBJ databases">
        <authorList>
            <person name="Macdonald S."/>
            <person name="Ahmed S."/>
            <person name="Newling K."/>
        </authorList>
    </citation>
    <scope>NUCLEOTIDE SEQUENCE [LARGE SCALE GENOMIC DNA]</scope>
</reference>
<name>A0ABC8JLR3_ERUVS</name>
<accession>A0ABC8JLR3</accession>
<keyword evidence="2 3" id="KW-0472">Membrane</keyword>
<evidence type="ECO:0000256" key="2">
    <source>
        <dbReference type="ARBA" id="ARBA00023136"/>
    </source>
</evidence>
<evidence type="ECO:0000313" key="5">
    <source>
        <dbReference type="Proteomes" id="UP001642260"/>
    </source>
</evidence>
<keyword evidence="5" id="KW-1185">Reference proteome</keyword>
<keyword evidence="3" id="KW-1133">Transmembrane helix</keyword>
<comment type="caution">
    <text evidence="4">The sequence shown here is derived from an EMBL/GenBank/DDBJ whole genome shotgun (WGS) entry which is preliminary data.</text>
</comment>
<dbReference type="EMBL" id="CAKOAT010121377">
    <property type="protein sequence ID" value="CAH8333387.1"/>
    <property type="molecule type" value="Genomic_DNA"/>
</dbReference>
<comment type="subcellular location">
    <subcellularLocation>
        <location evidence="1">Membrane</location>
    </subcellularLocation>
</comment>
<evidence type="ECO:0008006" key="6">
    <source>
        <dbReference type="Google" id="ProtNLM"/>
    </source>
</evidence>
<protein>
    <recommendedName>
        <fullName evidence="6">Late embryogenesis abundant protein LEA-2 subgroup domain-containing protein</fullName>
    </recommendedName>
</protein>
<evidence type="ECO:0000256" key="1">
    <source>
        <dbReference type="ARBA" id="ARBA00004370"/>
    </source>
</evidence>